<keyword evidence="1" id="KW-0812">Transmembrane</keyword>
<feature type="transmembrane region" description="Helical" evidence="1">
    <location>
        <begin position="27"/>
        <end position="52"/>
    </location>
</feature>
<keyword evidence="3" id="KW-1185">Reference proteome</keyword>
<evidence type="ECO:0000313" key="3">
    <source>
        <dbReference type="Proteomes" id="UP000271241"/>
    </source>
</evidence>
<keyword evidence="1" id="KW-0472">Membrane</keyword>
<dbReference type="Proteomes" id="UP000271241">
    <property type="component" value="Unassembled WGS sequence"/>
</dbReference>
<dbReference type="AlphaFoldDB" id="A0A4P9XHT5"/>
<proteinExistence type="predicted"/>
<evidence type="ECO:0000313" key="2">
    <source>
        <dbReference type="EMBL" id="RKP05263.1"/>
    </source>
</evidence>
<sequence length="124" mass="13733">MTAGHKGMAVLFPIQWAFSMDAVIPSALYYIIMLYSALTAAVILLTCILGIISREMALDGAVVVMIAFSMAVCVYAFSFTARLPESQPGILKKRKQIERLILLHAIILLSNPPNYDGQEMQQQR</sequence>
<organism evidence="2 3">
    <name type="scientific">Thamnocephalis sphaerospora</name>
    <dbReference type="NCBI Taxonomy" id="78915"/>
    <lineage>
        <taxon>Eukaryota</taxon>
        <taxon>Fungi</taxon>
        <taxon>Fungi incertae sedis</taxon>
        <taxon>Zoopagomycota</taxon>
        <taxon>Zoopagomycotina</taxon>
        <taxon>Zoopagomycetes</taxon>
        <taxon>Zoopagales</taxon>
        <taxon>Sigmoideomycetaceae</taxon>
        <taxon>Thamnocephalis</taxon>
    </lineage>
</organism>
<protein>
    <submittedName>
        <fullName evidence="2">Uncharacterized protein</fullName>
    </submittedName>
</protein>
<reference evidence="3" key="1">
    <citation type="journal article" date="2018" name="Nat. Microbiol.">
        <title>Leveraging single-cell genomics to expand the fungal tree of life.</title>
        <authorList>
            <person name="Ahrendt S.R."/>
            <person name="Quandt C.A."/>
            <person name="Ciobanu D."/>
            <person name="Clum A."/>
            <person name="Salamov A."/>
            <person name="Andreopoulos B."/>
            <person name="Cheng J.F."/>
            <person name="Woyke T."/>
            <person name="Pelin A."/>
            <person name="Henrissat B."/>
            <person name="Reynolds N.K."/>
            <person name="Benny G.L."/>
            <person name="Smith M.E."/>
            <person name="James T.Y."/>
            <person name="Grigoriev I.V."/>
        </authorList>
    </citation>
    <scope>NUCLEOTIDE SEQUENCE [LARGE SCALE GENOMIC DNA]</scope>
    <source>
        <strain evidence="3">RSA 1356</strain>
    </source>
</reference>
<accession>A0A4P9XHT5</accession>
<dbReference type="EMBL" id="KZ993193">
    <property type="protein sequence ID" value="RKP05263.1"/>
    <property type="molecule type" value="Genomic_DNA"/>
</dbReference>
<keyword evidence="1" id="KW-1133">Transmembrane helix</keyword>
<evidence type="ECO:0000256" key="1">
    <source>
        <dbReference type="SAM" id="Phobius"/>
    </source>
</evidence>
<name>A0A4P9XHT5_9FUNG</name>
<gene>
    <name evidence="2" type="ORF">THASP1DRAFT_26212</name>
</gene>
<feature type="transmembrane region" description="Helical" evidence="1">
    <location>
        <begin position="58"/>
        <end position="77"/>
    </location>
</feature>